<dbReference type="Proteomes" id="UP000195602">
    <property type="component" value="Unassembled WGS sequence"/>
</dbReference>
<evidence type="ECO:0000256" key="4">
    <source>
        <dbReference type="ARBA" id="ARBA00022692"/>
    </source>
</evidence>
<dbReference type="KEGG" id="clus:A9F13_09g00781"/>
<dbReference type="InterPro" id="IPR023395">
    <property type="entry name" value="MCP_dom_sf"/>
</dbReference>
<dbReference type="SUPFAM" id="SSF103506">
    <property type="entry name" value="Mitochondrial carrier"/>
    <property type="match status" value="1"/>
</dbReference>
<evidence type="ECO:0000313" key="12">
    <source>
        <dbReference type="Proteomes" id="UP000195602"/>
    </source>
</evidence>
<evidence type="ECO:0000256" key="8">
    <source>
        <dbReference type="ARBA" id="ARBA00023136"/>
    </source>
</evidence>
<evidence type="ECO:0000256" key="7">
    <source>
        <dbReference type="ARBA" id="ARBA00023128"/>
    </source>
</evidence>
<evidence type="ECO:0000256" key="6">
    <source>
        <dbReference type="ARBA" id="ARBA00022989"/>
    </source>
</evidence>
<feature type="repeat" description="Solcar" evidence="9">
    <location>
        <begin position="29"/>
        <end position="112"/>
    </location>
</feature>
<dbReference type="AlphaFoldDB" id="A0AA91PYT4"/>
<comment type="subcellular location">
    <subcellularLocation>
        <location evidence="1">Mitochondrion membrane</location>
        <topology evidence="1">Multi-pass membrane protein</topology>
    </subcellularLocation>
</comment>
<evidence type="ECO:0000256" key="5">
    <source>
        <dbReference type="ARBA" id="ARBA00022737"/>
    </source>
</evidence>
<name>A0AA91PYT4_CLALS</name>
<proteinExistence type="inferred from homology"/>
<sequence>MDNKRSAGIPAITGEIDRSQAIQIFPSALSPYRSTILAYGTSFLSTTIGFPFDTVKTRLQTYKNFTSNMDCIVKTFKAEGIRGFYRGIMAPLVSTSFVRSISVSIFTTTKPYFYEAFYGWDTPGKTVVHPLIRNLPVCFAAGAAAGAGVSILACPFEFSKVYAQIAMLAQKRARESNPQTNGFKQEMEPYKPSLRSTATNIIKYEGIFGLYSGYRYHFFRDFLGSGVYFAVYESFKWATNVLINSDSSISSPFSILLAGGMSGLTCWAIVFPIDTTKTLIQKDCVTNIMRKEEGLQPLPLKKRKIHPSKDMYRGLGISMTRSFIVNMVFFGVYELSMKNFI</sequence>
<dbReference type="PANTHER" id="PTHR45624">
    <property type="entry name" value="MITOCHONDRIAL BASIC AMINO ACIDS TRANSPORTER-RELATED"/>
    <property type="match status" value="1"/>
</dbReference>
<comment type="caution">
    <text evidence="11">The sequence shown here is derived from an EMBL/GenBank/DDBJ whole genome shotgun (WGS) entry which is preliminary data.</text>
</comment>
<keyword evidence="4 9" id="KW-0812">Transmembrane</keyword>
<evidence type="ECO:0000256" key="3">
    <source>
        <dbReference type="ARBA" id="ARBA00022448"/>
    </source>
</evidence>
<dbReference type="Pfam" id="PF00153">
    <property type="entry name" value="Mito_carr"/>
    <property type="match status" value="3"/>
</dbReference>
<dbReference type="PANTHER" id="PTHR45624:SF9">
    <property type="entry name" value="CARRIER PROTEIN, PUTATIVE (AFU_ORTHOLOGUE AFUA_4G06390)-RELATED"/>
    <property type="match status" value="1"/>
</dbReference>
<reference evidence="11 12" key="1">
    <citation type="submission" date="2017-04" db="EMBL/GenBank/DDBJ databases">
        <title>Draft genome of the yeast Clavispora lusitaniae type strain CBS 6936.</title>
        <authorList>
            <person name="Durrens P."/>
            <person name="Klopp C."/>
            <person name="Biteau N."/>
            <person name="Fitton-Ouhabi V."/>
            <person name="Dementhon K."/>
            <person name="Accoceberry I."/>
            <person name="Sherman D.J."/>
            <person name="Noel T."/>
        </authorList>
    </citation>
    <scope>NUCLEOTIDE SEQUENCE [LARGE SCALE GENOMIC DNA]</scope>
    <source>
        <strain evidence="11 12">CBS 6936</strain>
    </source>
</reference>
<accession>A0AA91PYT4</accession>
<keyword evidence="5" id="KW-0677">Repeat</keyword>
<dbReference type="InterPro" id="IPR018108">
    <property type="entry name" value="MCP_transmembrane"/>
</dbReference>
<feature type="repeat" description="Solcar" evidence="9">
    <location>
        <begin position="133"/>
        <end position="238"/>
    </location>
</feature>
<keyword evidence="8 9" id="KW-0472">Membrane</keyword>
<organism evidence="11 12">
    <name type="scientific">Clavispora lusitaniae</name>
    <name type="common">Candida lusitaniae</name>
    <dbReference type="NCBI Taxonomy" id="36911"/>
    <lineage>
        <taxon>Eukaryota</taxon>
        <taxon>Fungi</taxon>
        <taxon>Dikarya</taxon>
        <taxon>Ascomycota</taxon>
        <taxon>Saccharomycotina</taxon>
        <taxon>Pichiomycetes</taxon>
        <taxon>Metschnikowiaceae</taxon>
        <taxon>Clavispora</taxon>
    </lineage>
</organism>
<dbReference type="PROSITE" id="PS50920">
    <property type="entry name" value="SOLCAR"/>
    <property type="match status" value="3"/>
</dbReference>
<gene>
    <name evidence="11" type="ORF">A9F13_09g00781</name>
</gene>
<protein>
    <submittedName>
        <fullName evidence="11">Mitochondrial ornithine transporter</fullName>
    </submittedName>
</protein>
<keyword evidence="3 10" id="KW-0813">Transport</keyword>
<keyword evidence="7" id="KW-0496">Mitochondrion</keyword>
<feature type="repeat" description="Solcar" evidence="9">
    <location>
        <begin position="250"/>
        <end position="339"/>
    </location>
</feature>
<keyword evidence="6" id="KW-1133">Transmembrane helix</keyword>
<evidence type="ECO:0000256" key="1">
    <source>
        <dbReference type="ARBA" id="ARBA00004225"/>
    </source>
</evidence>
<dbReference type="Gene3D" id="1.50.40.10">
    <property type="entry name" value="Mitochondrial carrier domain"/>
    <property type="match status" value="2"/>
</dbReference>
<evidence type="ECO:0000256" key="2">
    <source>
        <dbReference type="ARBA" id="ARBA00006375"/>
    </source>
</evidence>
<evidence type="ECO:0000256" key="9">
    <source>
        <dbReference type="PROSITE-ProRule" id="PRU00282"/>
    </source>
</evidence>
<dbReference type="EMBL" id="LYUB02000009">
    <property type="protein sequence ID" value="OVF08153.1"/>
    <property type="molecule type" value="Genomic_DNA"/>
</dbReference>
<dbReference type="InterPro" id="IPR050567">
    <property type="entry name" value="Mitochondrial_Carrier"/>
</dbReference>
<evidence type="ECO:0000313" key="11">
    <source>
        <dbReference type="EMBL" id="OVF08153.1"/>
    </source>
</evidence>
<comment type="similarity">
    <text evidence="2 10">Belongs to the mitochondrial carrier (TC 2.A.29) family.</text>
</comment>
<evidence type="ECO:0000256" key="10">
    <source>
        <dbReference type="RuleBase" id="RU000488"/>
    </source>
</evidence>
<dbReference type="GO" id="GO:0022857">
    <property type="term" value="F:transmembrane transporter activity"/>
    <property type="evidence" value="ECO:0007669"/>
    <property type="project" value="TreeGrafter"/>
</dbReference>
<dbReference type="GO" id="GO:0031966">
    <property type="term" value="C:mitochondrial membrane"/>
    <property type="evidence" value="ECO:0007669"/>
    <property type="project" value="UniProtKB-SubCell"/>
</dbReference>